<evidence type="ECO:0000256" key="4">
    <source>
        <dbReference type="ARBA" id="ARBA00022840"/>
    </source>
</evidence>
<dbReference type="NCBIfam" id="TIGR00382">
    <property type="entry name" value="clpX"/>
    <property type="match status" value="1"/>
</dbReference>
<dbReference type="EMBL" id="JAAXZR010000009">
    <property type="protein sequence ID" value="NLT79085.1"/>
    <property type="molecule type" value="Genomic_DNA"/>
</dbReference>
<evidence type="ECO:0000256" key="1">
    <source>
        <dbReference type="ARBA" id="ARBA00022723"/>
    </source>
</evidence>
<keyword evidence="3 6" id="KW-0862">Zinc</keyword>
<dbReference type="SMART" id="SM01086">
    <property type="entry name" value="ClpB_D2-small"/>
    <property type="match status" value="1"/>
</dbReference>
<dbReference type="Pfam" id="PF10431">
    <property type="entry name" value="ClpB_D2-small"/>
    <property type="match status" value="1"/>
</dbReference>
<dbReference type="RefSeq" id="WP_273172731.1">
    <property type="nucleotide sequence ID" value="NZ_JAAXZR010000009.1"/>
</dbReference>
<reference evidence="9" key="2">
    <citation type="submission" date="2020-01" db="EMBL/GenBank/DDBJ databases">
        <authorList>
            <person name="Campanaro S."/>
        </authorList>
    </citation>
    <scope>NUCLEOTIDE SEQUENCE</scope>
    <source>
        <strain evidence="9">AS01afH2WH_6</strain>
    </source>
</reference>
<protein>
    <recommendedName>
        <fullName evidence="6">ATP-dependent Clp protease ATP-binding subunit ClpX</fullName>
    </recommendedName>
</protein>
<dbReference type="SMART" id="SM00382">
    <property type="entry name" value="AAA"/>
    <property type="match status" value="1"/>
</dbReference>
<dbReference type="PANTHER" id="PTHR48102">
    <property type="entry name" value="ATP-DEPENDENT CLP PROTEASE ATP-BINDING SUBUNIT CLPX-LIKE, MITOCHONDRIAL-RELATED"/>
    <property type="match status" value="1"/>
</dbReference>
<reference evidence="9" key="1">
    <citation type="journal article" date="2020" name="Biotechnol. Biofuels">
        <title>New insights from the biogas microbiome by comprehensive genome-resolved metagenomics of nearly 1600 species originating from multiple anaerobic digesters.</title>
        <authorList>
            <person name="Campanaro S."/>
            <person name="Treu L."/>
            <person name="Rodriguez-R L.M."/>
            <person name="Kovalovszki A."/>
            <person name="Ziels R.M."/>
            <person name="Maus I."/>
            <person name="Zhu X."/>
            <person name="Kougias P.G."/>
            <person name="Basile A."/>
            <person name="Luo G."/>
            <person name="Schluter A."/>
            <person name="Konstantinidis K.T."/>
            <person name="Angelidaki I."/>
        </authorList>
    </citation>
    <scope>NUCLEOTIDE SEQUENCE</scope>
    <source>
        <strain evidence="9">AS01afH2WH_6</strain>
    </source>
</reference>
<name>A0A971IBH3_9BIFI</name>
<feature type="binding site" evidence="6 7">
    <location>
        <position position="39"/>
    </location>
    <ligand>
        <name>Zn(2+)</name>
        <dbReference type="ChEBI" id="CHEBI:29105"/>
    </ligand>
</feature>
<dbReference type="Pfam" id="PF07724">
    <property type="entry name" value="AAA_2"/>
    <property type="match status" value="1"/>
</dbReference>
<evidence type="ECO:0000313" key="10">
    <source>
        <dbReference type="Proteomes" id="UP000767327"/>
    </source>
</evidence>
<dbReference type="Gene3D" id="6.20.220.10">
    <property type="entry name" value="ClpX chaperone, C4-type zinc finger domain"/>
    <property type="match status" value="1"/>
</dbReference>
<keyword evidence="1 6" id="KW-0479">Metal-binding</keyword>
<dbReference type="NCBIfam" id="NF003745">
    <property type="entry name" value="PRK05342.1"/>
    <property type="match status" value="1"/>
</dbReference>
<evidence type="ECO:0000256" key="5">
    <source>
        <dbReference type="ARBA" id="ARBA00023186"/>
    </source>
</evidence>
<feature type="binding site" evidence="6 7">
    <location>
        <position position="36"/>
    </location>
    <ligand>
        <name>Zn(2+)</name>
        <dbReference type="ChEBI" id="CHEBI:29105"/>
    </ligand>
</feature>
<dbReference type="InterPro" id="IPR019489">
    <property type="entry name" value="Clp_ATPase_C"/>
</dbReference>
<dbReference type="FunFam" id="1.10.8.60:FF:000002">
    <property type="entry name" value="ATP-dependent Clp protease ATP-binding subunit ClpX"/>
    <property type="match status" value="1"/>
</dbReference>
<dbReference type="InterPro" id="IPR050052">
    <property type="entry name" value="ATP-dep_Clp_protease_ClpX"/>
</dbReference>
<dbReference type="SUPFAM" id="SSF57716">
    <property type="entry name" value="Glucocorticoid receptor-like (DNA-binding domain)"/>
    <property type="match status" value="1"/>
</dbReference>
<dbReference type="PANTHER" id="PTHR48102:SF7">
    <property type="entry name" value="ATP-DEPENDENT CLP PROTEASE ATP-BINDING SUBUNIT CLPX-LIKE, MITOCHONDRIAL"/>
    <property type="match status" value="1"/>
</dbReference>
<feature type="binding site" evidence="6 7">
    <location>
        <position position="17"/>
    </location>
    <ligand>
        <name>Zn(2+)</name>
        <dbReference type="ChEBI" id="CHEBI:29105"/>
    </ligand>
</feature>
<comment type="subunit">
    <text evidence="6">Component of the ClpX-ClpP complex. Forms a hexameric ring that, in the presence of ATP, binds to fourteen ClpP subunits assembled into a disk-like structure with a central cavity, resembling the structure of eukaryotic proteasomes.</text>
</comment>
<keyword evidence="9" id="KW-0645">Protease</keyword>
<dbReference type="PROSITE" id="PS51902">
    <property type="entry name" value="CLPX_ZB"/>
    <property type="match status" value="1"/>
</dbReference>
<proteinExistence type="inferred from homology"/>
<dbReference type="InterPro" id="IPR004487">
    <property type="entry name" value="Clp_protease_ATP-bd_su_ClpX"/>
</dbReference>
<evidence type="ECO:0000256" key="7">
    <source>
        <dbReference type="PROSITE-ProRule" id="PRU01250"/>
    </source>
</evidence>
<evidence type="ECO:0000256" key="6">
    <source>
        <dbReference type="HAMAP-Rule" id="MF_00175"/>
    </source>
</evidence>
<dbReference type="InterPro" id="IPR046425">
    <property type="entry name" value="ClpX_bact"/>
</dbReference>
<evidence type="ECO:0000259" key="8">
    <source>
        <dbReference type="PROSITE" id="PS51902"/>
    </source>
</evidence>
<dbReference type="HAMAP" id="MF_00175">
    <property type="entry name" value="ClpX"/>
    <property type="match status" value="1"/>
</dbReference>
<dbReference type="GO" id="GO:0051603">
    <property type="term" value="P:proteolysis involved in protein catabolic process"/>
    <property type="evidence" value="ECO:0007669"/>
    <property type="project" value="TreeGrafter"/>
</dbReference>
<dbReference type="SMART" id="SM00994">
    <property type="entry name" value="zf-C4_ClpX"/>
    <property type="match status" value="1"/>
</dbReference>
<dbReference type="Pfam" id="PF06689">
    <property type="entry name" value="zf-C4_ClpX"/>
    <property type="match status" value="1"/>
</dbReference>
<dbReference type="InterPro" id="IPR027417">
    <property type="entry name" value="P-loop_NTPase"/>
</dbReference>
<dbReference type="GO" id="GO:0051082">
    <property type="term" value="F:unfolded protein binding"/>
    <property type="evidence" value="ECO:0007669"/>
    <property type="project" value="UniProtKB-UniRule"/>
</dbReference>
<comment type="function">
    <text evidence="6">ATP-dependent specificity component of the Clp protease. It directs the protease to specific substrates. Can perform chaperone functions in the absence of ClpP.</text>
</comment>
<dbReference type="InterPro" id="IPR003959">
    <property type="entry name" value="ATPase_AAA_core"/>
</dbReference>
<gene>
    <name evidence="6 9" type="primary">clpX</name>
    <name evidence="9" type="ORF">GXW98_02210</name>
</gene>
<dbReference type="InterPro" id="IPR059188">
    <property type="entry name" value="Znf_CLPX-like"/>
</dbReference>
<feature type="binding site" evidence="6 7">
    <location>
        <position position="14"/>
    </location>
    <ligand>
        <name>Zn(2+)</name>
        <dbReference type="ChEBI" id="CHEBI:29105"/>
    </ligand>
</feature>
<dbReference type="InterPro" id="IPR003593">
    <property type="entry name" value="AAA+_ATPase"/>
</dbReference>
<keyword evidence="2 6" id="KW-0547">Nucleotide-binding</keyword>
<dbReference type="GO" id="GO:0005524">
    <property type="term" value="F:ATP binding"/>
    <property type="evidence" value="ECO:0007669"/>
    <property type="project" value="UniProtKB-UniRule"/>
</dbReference>
<dbReference type="AlphaFoldDB" id="A0A971IBH3"/>
<feature type="domain" description="ClpX-type ZB" evidence="8">
    <location>
        <begin position="1"/>
        <end position="55"/>
    </location>
</feature>
<comment type="similarity">
    <text evidence="6 7">Belongs to the ClpX chaperone family.</text>
</comment>
<dbReference type="InterPro" id="IPR038366">
    <property type="entry name" value="Znf_CppX_C4_sf"/>
</dbReference>
<dbReference type="Gene3D" id="3.40.50.300">
    <property type="entry name" value="P-loop containing nucleotide triphosphate hydrolases"/>
    <property type="match status" value="1"/>
</dbReference>
<evidence type="ECO:0000256" key="2">
    <source>
        <dbReference type="ARBA" id="ARBA00022741"/>
    </source>
</evidence>
<accession>A0A971IBH3</accession>
<dbReference type="InterPro" id="IPR010603">
    <property type="entry name" value="Znf_CppX_C4"/>
</dbReference>
<dbReference type="Proteomes" id="UP000767327">
    <property type="component" value="Unassembled WGS sequence"/>
</dbReference>
<comment type="caution">
    <text evidence="9">The sequence shown here is derived from an EMBL/GenBank/DDBJ whole genome shotgun (WGS) entry which is preliminary data.</text>
</comment>
<dbReference type="GO" id="GO:0140662">
    <property type="term" value="F:ATP-dependent protein folding chaperone"/>
    <property type="evidence" value="ECO:0007669"/>
    <property type="project" value="InterPro"/>
</dbReference>
<dbReference type="GO" id="GO:0016887">
    <property type="term" value="F:ATP hydrolysis activity"/>
    <property type="evidence" value="ECO:0007669"/>
    <property type="project" value="InterPro"/>
</dbReference>
<dbReference type="GO" id="GO:0008233">
    <property type="term" value="F:peptidase activity"/>
    <property type="evidence" value="ECO:0007669"/>
    <property type="project" value="UniProtKB-KW"/>
</dbReference>
<dbReference type="GO" id="GO:0008270">
    <property type="term" value="F:zinc ion binding"/>
    <property type="evidence" value="ECO:0007669"/>
    <property type="project" value="UniProtKB-UniRule"/>
</dbReference>
<evidence type="ECO:0000256" key="3">
    <source>
        <dbReference type="ARBA" id="ARBA00022833"/>
    </source>
</evidence>
<dbReference type="SUPFAM" id="SSF52540">
    <property type="entry name" value="P-loop containing nucleoside triphosphate hydrolases"/>
    <property type="match status" value="1"/>
</dbReference>
<keyword evidence="4 6" id="KW-0067">ATP-binding</keyword>
<sequence>MGRVVSYNEDIPRCEFCGKTEHQVRKLVTGPNSAICDECIELCVDIISEERTHDVEVNALKLPIPSEIFAYLNRFVLGQQDAKRTLAVAVYNHYKRVNMELRQSARQIDKGGAHPQQDDDFDGVEVAKSNILLLGPTGVGKTYLAQTLAKVMNVPFVITDATTLTEAGYVGDDVETVLQRLLQAADGDVDRAQHGIIYIDEIDKIARKSGENTSITRDVSGEGVQQALLKILEGTIASVPLEGTRKHRDQETARIDTRGILFICGGAFVGLDQIVERRLGKHESGFGASWHTVQRDPETMLNEVSADDLSEFGLLPEFIGRLPVVSVLHELSEQELEHVLTDPANALVKQYKKLFASDGVELRFTDDAVERIAQTAMERGVGARGLRSIIEKTLESTMFELPELQDVEAIVVDGEAIDGKAEPQRVVAKRRHRRAA</sequence>
<feature type="binding site" evidence="6">
    <location>
        <begin position="136"/>
        <end position="143"/>
    </location>
    <ligand>
        <name>ATP</name>
        <dbReference type="ChEBI" id="CHEBI:30616"/>
    </ligand>
</feature>
<dbReference type="Gene3D" id="1.10.8.60">
    <property type="match status" value="1"/>
</dbReference>
<evidence type="ECO:0000313" key="9">
    <source>
        <dbReference type="EMBL" id="NLT79085.1"/>
    </source>
</evidence>
<keyword evidence="9" id="KW-0378">Hydrolase</keyword>
<dbReference type="CDD" id="cd19497">
    <property type="entry name" value="RecA-like_ClpX"/>
    <property type="match status" value="1"/>
</dbReference>
<organism evidence="9 10">
    <name type="scientific">Bifidobacterium crudilactis</name>
    <dbReference type="NCBI Taxonomy" id="327277"/>
    <lineage>
        <taxon>Bacteria</taxon>
        <taxon>Bacillati</taxon>
        <taxon>Actinomycetota</taxon>
        <taxon>Actinomycetes</taxon>
        <taxon>Bifidobacteriales</taxon>
        <taxon>Bifidobacteriaceae</taxon>
        <taxon>Bifidobacterium</taxon>
    </lineage>
</organism>
<keyword evidence="5 6" id="KW-0143">Chaperone</keyword>
<dbReference type="GO" id="GO:0046983">
    <property type="term" value="F:protein dimerization activity"/>
    <property type="evidence" value="ECO:0007669"/>
    <property type="project" value="UniProtKB-UniRule"/>
</dbReference>